<dbReference type="InterPro" id="IPR043504">
    <property type="entry name" value="Peptidase_S1_PA_chymotrypsin"/>
</dbReference>
<proteinExistence type="inferred from homology"/>
<feature type="domain" description="Peptidase S1" evidence="6">
    <location>
        <begin position="506"/>
        <end position="766"/>
    </location>
</feature>
<dbReference type="PROSITE" id="PS50007">
    <property type="entry name" value="PIPLC_X_DOMAIN"/>
    <property type="match status" value="1"/>
</dbReference>
<reference evidence="7 8" key="1">
    <citation type="submission" date="2016-03" db="EMBL/GenBank/DDBJ databases">
        <title>Cyphomyrmex costatus WGS genome.</title>
        <authorList>
            <person name="Nygaard S."/>
            <person name="Hu H."/>
            <person name="Boomsma J."/>
            <person name="Zhang G."/>
        </authorList>
    </citation>
    <scope>NUCLEOTIDE SEQUENCE [LARGE SCALE GENOMIC DNA]</scope>
    <source>
        <strain evidence="7">MS0001</strain>
        <tissue evidence="7">Whole body</tissue>
    </source>
</reference>
<evidence type="ECO:0000313" key="8">
    <source>
        <dbReference type="Proteomes" id="UP000078542"/>
    </source>
</evidence>
<dbReference type="SUPFAM" id="SSF50494">
    <property type="entry name" value="Trypsin-like serine proteases"/>
    <property type="match status" value="1"/>
</dbReference>
<dbReference type="PRINTS" id="PR00722">
    <property type="entry name" value="CHYMOTRYPSIN"/>
</dbReference>
<dbReference type="Gene3D" id="3.20.20.190">
    <property type="entry name" value="Phosphatidylinositol (PI) phosphodiesterase"/>
    <property type="match status" value="1"/>
</dbReference>
<keyword evidence="7" id="KW-0378">Hydrolase</keyword>
<dbReference type="InterPro" id="IPR001254">
    <property type="entry name" value="Trypsin_dom"/>
</dbReference>
<organism evidence="7 8">
    <name type="scientific">Cyphomyrmex costatus</name>
    <dbReference type="NCBI Taxonomy" id="456900"/>
    <lineage>
        <taxon>Eukaryota</taxon>
        <taxon>Metazoa</taxon>
        <taxon>Ecdysozoa</taxon>
        <taxon>Arthropoda</taxon>
        <taxon>Hexapoda</taxon>
        <taxon>Insecta</taxon>
        <taxon>Pterygota</taxon>
        <taxon>Neoptera</taxon>
        <taxon>Endopterygota</taxon>
        <taxon>Hymenoptera</taxon>
        <taxon>Apocrita</taxon>
        <taxon>Aculeata</taxon>
        <taxon>Formicoidea</taxon>
        <taxon>Formicidae</taxon>
        <taxon>Myrmicinae</taxon>
        <taxon>Cyphomyrmex</taxon>
    </lineage>
</organism>
<dbReference type="AlphaFoldDB" id="A0A151IIN2"/>
<keyword evidence="8" id="KW-1185">Reference proteome</keyword>
<gene>
    <name evidence="7" type="ORF">ALC62_06661</name>
</gene>
<dbReference type="Pfam" id="PF00089">
    <property type="entry name" value="Trypsin"/>
    <property type="match status" value="1"/>
</dbReference>
<dbReference type="GO" id="GO:0006508">
    <property type="term" value="P:proteolysis"/>
    <property type="evidence" value="ECO:0007669"/>
    <property type="project" value="UniProtKB-KW"/>
</dbReference>
<name>A0A151IIN2_9HYME</name>
<evidence type="ECO:0000256" key="3">
    <source>
        <dbReference type="ARBA" id="ARBA00023180"/>
    </source>
</evidence>
<dbReference type="Proteomes" id="UP000078542">
    <property type="component" value="Unassembled WGS sequence"/>
</dbReference>
<dbReference type="InterPro" id="IPR051487">
    <property type="entry name" value="Ser/Thr_Proteases_Immune/Dev"/>
</dbReference>
<dbReference type="InterPro" id="IPR009003">
    <property type="entry name" value="Peptidase_S1_PA"/>
</dbReference>
<evidence type="ECO:0000256" key="1">
    <source>
        <dbReference type="ARBA" id="ARBA00022729"/>
    </source>
</evidence>
<keyword evidence="3" id="KW-0325">Glycoprotein</keyword>
<comment type="similarity">
    <text evidence="4">Belongs to the peptidase S1 family. CLIP subfamily.</text>
</comment>
<dbReference type="PANTHER" id="PTHR24256">
    <property type="entry name" value="TRYPTASE-RELATED"/>
    <property type="match status" value="1"/>
</dbReference>
<evidence type="ECO:0000256" key="4">
    <source>
        <dbReference type="ARBA" id="ARBA00024195"/>
    </source>
</evidence>
<sequence>MKLLTIVPALFSWLTIVDCVSTARFCSPDTGDDFQRAHVGLIISPIMSIRMIREIEIYWNHARYRPGDTIALYTGEPTNGLEPIYTLIPNAPSGIKRTGLQATFVPTSNLTFVQQCLQYHVAWLRNNTVRLTDCLQTQPHWMSERKAILGSLPMSRVFLPGTHDSASYAIYERANSENIVERYVITQDVDVLAQLIYGVRYLDIRVGHYPDTNSVWWVNHGVFRTVPMQTIINQVKTFLDNTNEIVIFDIQEFPVGFGKNLGVHHDFVAFLEKQFAGYYLPKSYGWTSTLNTIWSSGKRLIIGYDERRVVSRYDSIWPCVTHQWGNVRTIEDLFNHLNRIETESLGQPRSIPRSAMAELTPNTWDVILNRLGSIREMAEKVNINVTNWYNSKWQSTANIVAVDFVRSSELCENPWYQYDTICQNNSLSCPSNQKCVFVEYCPAVVSLMDRNALSSHRLRQAVCGYDRTRIKICCSVDSYVERLYPNRNLDTYSTQLSTNFQCGKSIVRSNVNTLGSYPFVARIGFISKYFAYMRFQTVSKNSLLDTLTGEIKYSCNGVIVNERTVLTTATCALAKSDRYKLCSVLIGEYNTESNPDCNNLFCGHNTSSHDISYVVKHPGYDAASYSNNVALLRLKKAIEFTATAQPICFIPEDRYVSLGSTCTVVGWGKLTGQKAQPLTQQSLQLELVPKQQCSDYLSQALTVELCAKGNCEPCSGYSGSPLLYKYADMYFLVGILSYGSSCDSSTIFPSAFVNVQRYTKWILENS</sequence>
<dbReference type="FunFam" id="2.40.10.10:FF:000028">
    <property type="entry name" value="Serine protease easter"/>
    <property type="match status" value="1"/>
</dbReference>
<feature type="signal peptide" evidence="5">
    <location>
        <begin position="1"/>
        <end position="19"/>
    </location>
</feature>
<keyword evidence="7" id="KW-0645">Protease</keyword>
<dbReference type="EMBL" id="KQ977474">
    <property type="protein sequence ID" value="KYN02511.1"/>
    <property type="molecule type" value="Genomic_DNA"/>
</dbReference>
<dbReference type="GO" id="GO:0004252">
    <property type="term" value="F:serine-type endopeptidase activity"/>
    <property type="evidence" value="ECO:0007669"/>
    <property type="project" value="InterPro"/>
</dbReference>
<protein>
    <submittedName>
        <fullName evidence="7">Chymotrypsin-like protease CTRL-1</fullName>
    </submittedName>
</protein>
<dbReference type="InterPro" id="IPR017946">
    <property type="entry name" value="PLC-like_Pdiesterase_TIM-brl"/>
</dbReference>
<dbReference type="GO" id="GO:0006629">
    <property type="term" value="P:lipid metabolic process"/>
    <property type="evidence" value="ECO:0007669"/>
    <property type="project" value="InterPro"/>
</dbReference>
<keyword evidence="1 5" id="KW-0732">Signal</keyword>
<keyword evidence="2" id="KW-1015">Disulfide bond</keyword>
<dbReference type="PROSITE" id="PS50240">
    <property type="entry name" value="TRYPSIN_DOM"/>
    <property type="match status" value="1"/>
</dbReference>
<accession>A0A151IIN2</accession>
<evidence type="ECO:0000256" key="2">
    <source>
        <dbReference type="ARBA" id="ARBA00023157"/>
    </source>
</evidence>
<feature type="chain" id="PRO_5007582182" evidence="5">
    <location>
        <begin position="20"/>
        <end position="766"/>
    </location>
</feature>
<dbReference type="Gene3D" id="2.40.10.10">
    <property type="entry name" value="Trypsin-like serine proteases"/>
    <property type="match status" value="1"/>
</dbReference>
<evidence type="ECO:0000313" key="7">
    <source>
        <dbReference type="EMBL" id="KYN02511.1"/>
    </source>
</evidence>
<evidence type="ECO:0000259" key="6">
    <source>
        <dbReference type="PROSITE" id="PS50240"/>
    </source>
</evidence>
<dbReference type="CDD" id="cd00190">
    <property type="entry name" value="Tryp_SPc"/>
    <property type="match status" value="1"/>
</dbReference>
<dbReference type="SMART" id="SM00020">
    <property type="entry name" value="Tryp_SPc"/>
    <property type="match status" value="1"/>
</dbReference>
<dbReference type="SUPFAM" id="SSF51695">
    <property type="entry name" value="PLC-like phosphodiesterases"/>
    <property type="match status" value="1"/>
</dbReference>
<evidence type="ECO:0000256" key="5">
    <source>
        <dbReference type="SAM" id="SignalP"/>
    </source>
</evidence>
<dbReference type="InterPro" id="IPR001314">
    <property type="entry name" value="Peptidase_S1A"/>
</dbReference>
<dbReference type="STRING" id="456900.A0A151IIN2"/>
<dbReference type="GO" id="GO:0008081">
    <property type="term" value="F:phosphoric diester hydrolase activity"/>
    <property type="evidence" value="ECO:0007669"/>
    <property type="project" value="InterPro"/>
</dbReference>